<dbReference type="HOGENOM" id="CLU_052967_4_0_2"/>
<dbReference type="PROSITE" id="PS50975">
    <property type="entry name" value="ATP_GRASP"/>
    <property type="match status" value="1"/>
</dbReference>
<dbReference type="GO" id="GO:0016874">
    <property type="term" value="F:ligase activity"/>
    <property type="evidence" value="ECO:0007669"/>
    <property type="project" value="UniProtKB-KW"/>
</dbReference>
<dbReference type="NCBIfam" id="NF009402">
    <property type="entry name" value="PRK12767.1-1"/>
    <property type="match status" value="1"/>
</dbReference>
<dbReference type="Pfam" id="PF15632">
    <property type="entry name" value="ATPgrasp_Ter"/>
    <property type="match status" value="1"/>
</dbReference>
<reference evidence="6 7" key="1">
    <citation type="journal article" date="2012" name="Environ. Microbiol.">
        <title>The genome of the ammonia-oxidizing Candidatus Nitrososphaera gargensis: insights into metabolic versatility and environmental adaptations.</title>
        <authorList>
            <person name="Spang A."/>
            <person name="Poehlein A."/>
            <person name="Offre P."/>
            <person name="Zumbragel S."/>
            <person name="Haider S."/>
            <person name="Rychlik N."/>
            <person name="Nowka B."/>
            <person name="Schmeisser C."/>
            <person name="Lebedeva E.V."/>
            <person name="Rattei T."/>
            <person name="Bohm C."/>
            <person name="Schmid M."/>
            <person name="Galushko A."/>
            <person name="Hatzenpichler R."/>
            <person name="Weinmaier T."/>
            <person name="Daniel R."/>
            <person name="Schleper C."/>
            <person name="Spieck E."/>
            <person name="Streit W."/>
            <person name="Wagner M."/>
        </authorList>
    </citation>
    <scope>NUCLEOTIDE SEQUENCE [LARGE SCALE GENOMIC DNA]</scope>
    <source>
        <strain evidence="7">Ga9.2</strain>
    </source>
</reference>
<dbReference type="InterPro" id="IPR011761">
    <property type="entry name" value="ATP-grasp"/>
</dbReference>
<dbReference type="Gene3D" id="3.40.50.20">
    <property type="match status" value="1"/>
</dbReference>
<protein>
    <submittedName>
        <fullName evidence="6">Putative carbamoylphosphate synthase large subunit</fullName>
    </submittedName>
</protein>
<proteinExistence type="predicted"/>
<dbReference type="Gene3D" id="3.30.1490.20">
    <property type="entry name" value="ATP-grasp fold, A domain"/>
    <property type="match status" value="1"/>
</dbReference>
<dbReference type="InterPro" id="IPR013815">
    <property type="entry name" value="ATP_grasp_subdomain_1"/>
</dbReference>
<dbReference type="STRING" id="1237085.Ngar_c23250"/>
<dbReference type="PANTHER" id="PTHR43585:SF2">
    <property type="entry name" value="ATP-GRASP ENZYME FSQD"/>
    <property type="match status" value="1"/>
</dbReference>
<dbReference type="SUPFAM" id="SSF56059">
    <property type="entry name" value="Glutathione synthetase ATP-binding domain-like"/>
    <property type="match status" value="1"/>
</dbReference>
<dbReference type="InParanoid" id="K0ID00"/>
<evidence type="ECO:0000256" key="4">
    <source>
        <dbReference type="PROSITE-ProRule" id="PRU00409"/>
    </source>
</evidence>
<evidence type="ECO:0000313" key="6">
    <source>
        <dbReference type="EMBL" id="AFU59251.1"/>
    </source>
</evidence>
<keyword evidence="3 4" id="KW-0067">ATP-binding</keyword>
<dbReference type="GeneID" id="13794342"/>
<gene>
    <name evidence="6" type="ordered locus">Ngar_c23250</name>
</gene>
<dbReference type="InterPro" id="IPR048764">
    <property type="entry name" value="PylC_N"/>
</dbReference>
<evidence type="ECO:0000256" key="3">
    <source>
        <dbReference type="ARBA" id="ARBA00022840"/>
    </source>
</evidence>
<dbReference type="AlphaFoldDB" id="K0ID00"/>
<feature type="domain" description="ATP-grasp" evidence="5">
    <location>
        <begin position="123"/>
        <end position="299"/>
    </location>
</feature>
<dbReference type="KEGG" id="nga:Ngar_c23250"/>
<sequence length="347" mass="38042">MNARVLVTAAGSIVAQGIIKSLKLASKKGDIRYTIIAADMSPLAAGLYRCDSGILVPPVSSPDYIDSVAKVCSDNDVQAVFCGSDDELLALAGAKEAIEKTGAKLLTGPLEALAIARDKWATYEFCRANGLACAPSSLPEERDAFVREFGFPVVVKPREGYGSLHFYIAKSKQEMDSSILAIERAGWRPLVQKYLAGDEFTTGVTIDRNSTYAMSSISIRKMIKHGQTYKAFIDHYHSVCRSAEDVALKLGASGPINVQAKLEGEAPVVFEINPRFSATCPMRAAAGVNEPDIVFRNTVLGQEVKINSYERLVCMRYWNEVYVPYLVYEKALHGRRVEKGSFVPDYF</sequence>
<dbReference type="Proteomes" id="UP000008037">
    <property type="component" value="Chromosome"/>
</dbReference>
<accession>K0ID00</accession>
<dbReference type="PANTHER" id="PTHR43585">
    <property type="entry name" value="FUMIPYRROLE BIOSYNTHESIS PROTEIN C"/>
    <property type="match status" value="1"/>
</dbReference>
<keyword evidence="7" id="KW-1185">Reference proteome</keyword>
<evidence type="ECO:0000313" key="7">
    <source>
        <dbReference type="Proteomes" id="UP000008037"/>
    </source>
</evidence>
<evidence type="ECO:0000256" key="1">
    <source>
        <dbReference type="ARBA" id="ARBA00022598"/>
    </source>
</evidence>
<evidence type="ECO:0000259" key="5">
    <source>
        <dbReference type="PROSITE" id="PS50975"/>
    </source>
</evidence>
<dbReference type="GO" id="GO:0005524">
    <property type="term" value="F:ATP binding"/>
    <property type="evidence" value="ECO:0007669"/>
    <property type="project" value="UniProtKB-UniRule"/>
</dbReference>
<evidence type="ECO:0000256" key="2">
    <source>
        <dbReference type="ARBA" id="ARBA00022741"/>
    </source>
</evidence>
<dbReference type="GO" id="GO:0046872">
    <property type="term" value="F:metal ion binding"/>
    <property type="evidence" value="ECO:0007669"/>
    <property type="project" value="InterPro"/>
</dbReference>
<dbReference type="Pfam" id="PF21360">
    <property type="entry name" value="PylC-like_N"/>
    <property type="match status" value="1"/>
</dbReference>
<dbReference type="Gene3D" id="3.30.470.20">
    <property type="entry name" value="ATP-grasp fold, B domain"/>
    <property type="match status" value="1"/>
</dbReference>
<dbReference type="RefSeq" id="WP_015019786.1">
    <property type="nucleotide sequence ID" value="NC_018719.1"/>
</dbReference>
<dbReference type="InterPro" id="IPR052032">
    <property type="entry name" value="ATP-dep_AA_Ligase"/>
</dbReference>
<dbReference type="EMBL" id="CP002408">
    <property type="protein sequence ID" value="AFU59251.1"/>
    <property type="molecule type" value="Genomic_DNA"/>
</dbReference>
<dbReference type="BioCyc" id="CNIT1237085:G1324-2323-MONOMER"/>
<name>K0ID00_NITGG</name>
<keyword evidence="1" id="KW-0436">Ligase</keyword>
<organism evidence="6 7">
    <name type="scientific">Nitrososphaera gargensis (strain Ga9.2)</name>
    <dbReference type="NCBI Taxonomy" id="1237085"/>
    <lineage>
        <taxon>Archaea</taxon>
        <taxon>Nitrososphaerota</taxon>
        <taxon>Nitrososphaeria</taxon>
        <taxon>Nitrososphaerales</taxon>
        <taxon>Nitrososphaeraceae</taxon>
        <taxon>Nitrososphaera</taxon>
    </lineage>
</organism>
<dbReference type="OrthoDB" id="11959at2157"/>
<keyword evidence="2 4" id="KW-0547">Nucleotide-binding</keyword>